<feature type="transmembrane region" description="Helical" evidence="1">
    <location>
        <begin position="118"/>
        <end position="137"/>
    </location>
</feature>
<dbReference type="GO" id="GO:0008782">
    <property type="term" value="F:adenosylhomocysteine nucleosidase activity"/>
    <property type="evidence" value="ECO:0007669"/>
    <property type="project" value="UniProtKB-EC"/>
</dbReference>
<keyword evidence="1" id="KW-0472">Membrane</keyword>
<dbReference type="STRING" id="32024.GCA_000788295_01396"/>
<keyword evidence="1" id="KW-0812">Transmembrane</keyword>
<reference evidence="2 3" key="1">
    <citation type="submission" date="2018-06" db="EMBL/GenBank/DDBJ databases">
        <authorList>
            <consortium name="Pathogen Informatics"/>
            <person name="Doyle S."/>
        </authorList>
    </citation>
    <scope>NUCLEOTIDE SEQUENCE [LARGE SCALE GENOMIC DNA]</scope>
    <source>
        <strain evidence="2 3">NCTC12475</strain>
    </source>
</reference>
<gene>
    <name evidence="2" type="primary">mlaE</name>
    <name evidence="2" type="ORF">NCTC12475_01156</name>
</gene>
<name>A0A381DJS2_9BACT</name>
<keyword evidence="1" id="KW-1133">Transmembrane helix</keyword>
<dbReference type="PANTHER" id="PTHR30188">
    <property type="entry name" value="ABC TRANSPORTER PERMEASE PROTEIN-RELATED"/>
    <property type="match status" value="1"/>
</dbReference>
<dbReference type="Proteomes" id="UP000254920">
    <property type="component" value="Unassembled WGS sequence"/>
</dbReference>
<dbReference type="EC" id="3.2.2.9" evidence="2"/>
<proteinExistence type="inferred from homology"/>
<feature type="transmembrane region" description="Helical" evidence="1">
    <location>
        <begin position="305"/>
        <end position="328"/>
    </location>
</feature>
<dbReference type="GO" id="GO:0043190">
    <property type="term" value="C:ATP-binding cassette (ABC) transporter complex"/>
    <property type="evidence" value="ECO:0007669"/>
    <property type="project" value="InterPro"/>
</dbReference>
<accession>A0A381DJS2</accession>
<dbReference type="InterPro" id="IPR003453">
    <property type="entry name" value="ABC_MlaE_roteobac"/>
</dbReference>
<feature type="transmembrane region" description="Helical" evidence="1">
    <location>
        <begin position="348"/>
        <end position="366"/>
    </location>
</feature>
<keyword evidence="2" id="KW-0378">Hydrolase</keyword>
<protein>
    <submittedName>
        <fullName evidence="2">MTA/SAH nucleosidase</fullName>
        <ecNumber evidence="2">3.2.2.9</ecNumber>
    </submittedName>
</protein>
<evidence type="ECO:0000256" key="1">
    <source>
        <dbReference type="RuleBase" id="RU362044"/>
    </source>
</evidence>
<dbReference type="NCBIfam" id="TIGR00056">
    <property type="entry name" value="MlaE family lipid ABC transporter permease subunit"/>
    <property type="match status" value="1"/>
</dbReference>
<keyword evidence="3" id="KW-1185">Reference proteome</keyword>
<keyword evidence="2" id="KW-0326">Glycosidase</keyword>
<feature type="transmembrane region" description="Helical" evidence="1">
    <location>
        <begin position="185"/>
        <end position="203"/>
    </location>
</feature>
<comment type="similarity">
    <text evidence="1">Belongs to the MlaE permease family.</text>
</comment>
<dbReference type="InterPro" id="IPR030802">
    <property type="entry name" value="Permease_MalE"/>
</dbReference>
<dbReference type="EMBL" id="UFVD01000001">
    <property type="protein sequence ID" value="SUX10943.1"/>
    <property type="molecule type" value="Genomic_DNA"/>
</dbReference>
<sequence length="368" mass="41500">MNDFISYKKSSEGTIIFLNGNWTYNINKKVFSIFENIVKKSKNIILDLQNLQNIDYSMAIFLKSFQEKNGLKFKIINSNDKFNKIFNLTNDDKIDFKYIPRVIKENVFEKLGKKLIDFYYDFMMVCSFLGEFFIKFIKAFFRIKNFRSAEISNHIKTAGINSVFIVCLTSFLIGIVLVYLGSTMLSTFGATILIVEIMGMLTLREIGPMIAAIVIAGRSASSFTAQIGVMKITEEIDAMKTMGFDSFYFLTLPRVIAMIIATPLVIFLADAVSIFGQMLVCNILLDIPIASYIDRFKEMVEIKHFLVGMIKAPFFGAAISIIGCLRGFEISGSTESVGKFTTISVVNAIFWVIAIDALFAVIFMELGI</sequence>
<evidence type="ECO:0000313" key="2">
    <source>
        <dbReference type="EMBL" id="SUX10943.1"/>
    </source>
</evidence>
<dbReference type="GeneID" id="93089814"/>
<dbReference type="GO" id="GO:0005548">
    <property type="term" value="F:phospholipid transporter activity"/>
    <property type="evidence" value="ECO:0007669"/>
    <property type="project" value="TreeGrafter"/>
</dbReference>
<dbReference type="InterPro" id="IPR036513">
    <property type="entry name" value="STAS_dom_sf"/>
</dbReference>
<dbReference type="PANTHER" id="PTHR30188:SF3">
    <property type="entry name" value="ABC TRANSPORTER PERMEASE"/>
    <property type="match status" value="1"/>
</dbReference>
<evidence type="ECO:0000313" key="3">
    <source>
        <dbReference type="Proteomes" id="UP000254920"/>
    </source>
</evidence>
<dbReference type="RefSeq" id="WP_089181733.1">
    <property type="nucleotide sequence ID" value="NZ_CP043427.1"/>
</dbReference>
<feature type="transmembrane region" description="Helical" evidence="1">
    <location>
        <begin position="274"/>
        <end position="293"/>
    </location>
</feature>
<dbReference type="OrthoDB" id="9805022at2"/>
<dbReference type="Pfam" id="PF02405">
    <property type="entry name" value="MlaE"/>
    <property type="match status" value="1"/>
</dbReference>
<dbReference type="Gene3D" id="3.30.750.24">
    <property type="entry name" value="STAS domain"/>
    <property type="match status" value="1"/>
</dbReference>
<organism evidence="2 3">
    <name type="scientific">Campylobacter sputorum subsp. sputorum</name>
    <dbReference type="NCBI Taxonomy" id="32024"/>
    <lineage>
        <taxon>Bacteria</taxon>
        <taxon>Pseudomonadati</taxon>
        <taxon>Campylobacterota</taxon>
        <taxon>Epsilonproteobacteria</taxon>
        <taxon>Campylobacterales</taxon>
        <taxon>Campylobacteraceae</taxon>
        <taxon>Campylobacter</taxon>
    </lineage>
</organism>
<dbReference type="AlphaFoldDB" id="A0A381DJS2"/>
<feature type="transmembrane region" description="Helical" evidence="1">
    <location>
        <begin position="247"/>
        <end position="268"/>
    </location>
</feature>
<dbReference type="SUPFAM" id="SSF52091">
    <property type="entry name" value="SpoIIaa-like"/>
    <property type="match status" value="1"/>
</dbReference>
<feature type="transmembrane region" description="Helical" evidence="1">
    <location>
        <begin position="158"/>
        <end position="179"/>
    </location>
</feature>